<gene>
    <name evidence="7" type="primary">yggA</name>
    <name evidence="7" type="ORF">SAMEA3906487_00104</name>
</gene>
<dbReference type="AlphaFoldDB" id="A0A157Q993"/>
<organism evidence="7 8">
    <name type="scientific">Bordetella trematum</name>
    <dbReference type="NCBI Taxonomy" id="123899"/>
    <lineage>
        <taxon>Bacteria</taxon>
        <taxon>Pseudomonadati</taxon>
        <taxon>Pseudomonadota</taxon>
        <taxon>Betaproteobacteria</taxon>
        <taxon>Burkholderiales</taxon>
        <taxon>Alcaligenaceae</taxon>
        <taxon>Bordetella</taxon>
    </lineage>
</organism>
<evidence type="ECO:0000313" key="7">
    <source>
        <dbReference type="EMBL" id="SAI66121.1"/>
    </source>
</evidence>
<dbReference type="PATRIC" id="fig|123899.6.peg.96"/>
<keyword evidence="4 6" id="KW-1133">Transmembrane helix</keyword>
<feature type="transmembrane region" description="Helical" evidence="6">
    <location>
        <begin position="109"/>
        <end position="127"/>
    </location>
</feature>
<dbReference type="PANTHER" id="PTHR30086:SF20">
    <property type="entry name" value="ARGININE EXPORTER PROTEIN ARGO-RELATED"/>
    <property type="match status" value="1"/>
</dbReference>
<dbReference type="Pfam" id="PF01810">
    <property type="entry name" value="LysE"/>
    <property type="match status" value="1"/>
</dbReference>
<evidence type="ECO:0000313" key="8">
    <source>
        <dbReference type="Proteomes" id="UP000076825"/>
    </source>
</evidence>
<evidence type="ECO:0000256" key="4">
    <source>
        <dbReference type="ARBA" id="ARBA00022989"/>
    </source>
</evidence>
<keyword evidence="2" id="KW-1003">Cell membrane</keyword>
<comment type="subcellular location">
    <subcellularLocation>
        <location evidence="1">Cell membrane</location>
        <topology evidence="1">Multi-pass membrane protein</topology>
    </subcellularLocation>
</comment>
<name>A0A157Q993_9BORD</name>
<feature type="transmembrane region" description="Helical" evidence="6">
    <location>
        <begin position="36"/>
        <end position="59"/>
    </location>
</feature>
<dbReference type="RefSeq" id="WP_063491362.1">
    <property type="nucleotide sequence ID" value="NZ_CP016340.1"/>
</dbReference>
<dbReference type="STRING" id="123899.SAMEA3906487_00104"/>
<dbReference type="KEGG" id="btrm:SAMEA390648700104"/>
<proteinExistence type="predicted"/>
<keyword evidence="3 6" id="KW-0812">Transmembrane</keyword>
<reference evidence="7 8" key="1">
    <citation type="submission" date="2016-04" db="EMBL/GenBank/DDBJ databases">
        <authorList>
            <consortium name="Pathogen Informatics"/>
        </authorList>
    </citation>
    <scope>NUCLEOTIDE SEQUENCE [LARGE SCALE GENOMIC DNA]</scope>
    <source>
        <strain evidence="7 8">H044680328</strain>
    </source>
</reference>
<dbReference type="Proteomes" id="UP000076825">
    <property type="component" value="Chromosome 1"/>
</dbReference>
<dbReference type="GO" id="GO:0015171">
    <property type="term" value="F:amino acid transmembrane transporter activity"/>
    <property type="evidence" value="ECO:0007669"/>
    <property type="project" value="TreeGrafter"/>
</dbReference>
<feature type="transmembrane region" description="Helical" evidence="6">
    <location>
        <begin position="147"/>
        <end position="170"/>
    </location>
</feature>
<keyword evidence="8" id="KW-1185">Reference proteome</keyword>
<dbReference type="GeneID" id="56588473"/>
<dbReference type="GO" id="GO:0005886">
    <property type="term" value="C:plasma membrane"/>
    <property type="evidence" value="ECO:0007669"/>
    <property type="project" value="UniProtKB-SubCell"/>
</dbReference>
<evidence type="ECO:0000256" key="3">
    <source>
        <dbReference type="ARBA" id="ARBA00022692"/>
    </source>
</evidence>
<dbReference type="PANTHER" id="PTHR30086">
    <property type="entry name" value="ARGININE EXPORTER PROTEIN ARGO"/>
    <property type="match status" value="1"/>
</dbReference>
<accession>A0A157Q993</accession>
<sequence length="203" mass="21494">MFSAFIAGFALSFSLILAIGAQNAFVLKQGLRREHVLLVCLTCAVSDALLIAAGVAGFASATARLPWLEPVLRIGGAAFLLWYAARSLRAALLPRHAALQPATGGSHGAAKVLAATLAFTWLNPHVYLDTLVLLGSISSQYEGQRPLFAAGAMMASFMFFFALGFGARLLRPIFANPRAWRLLDGLVGLCMLAIALHLLAQGA</sequence>
<feature type="transmembrane region" description="Helical" evidence="6">
    <location>
        <begin position="6"/>
        <end position="27"/>
    </location>
</feature>
<evidence type="ECO:0000256" key="1">
    <source>
        <dbReference type="ARBA" id="ARBA00004651"/>
    </source>
</evidence>
<evidence type="ECO:0000256" key="5">
    <source>
        <dbReference type="ARBA" id="ARBA00023136"/>
    </source>
</evidence>
<evidence type="ECO:0000256" key="2">
    <source>
        <dbReference type="ARBA" id="ARBA00022475"/>
    </source>
</evidence>
<dbReference type="InterPro" id="IPR001123">
    <property type="entry name" value="LeuE-type"/>
</dbReference>
<dbReference type="OrthoDB" id="5638726at2"/>
<dbReference type="EMBL" id="LT546645">
    <property type="protein sequence ID" value="SAI66121.1"/>
    <property type="molecule type" value="Genomic_DNA"/>
</dbReference>
<dbReference type="eggNOG" id="COG1279">
    <property type="taxonomic scope" value="Bacteria"/>
</dbReference>
<keyword evidence="5 6" id="KW-0472">Membrane</keyword>
<protein>
    <submittedName>
        <fullName evidence="7">Arginine exporter protein ArgO</fullName>
    </submittedName>
</protein>
<feature type="transmembrane region" description="Helical" evidence="6">
    <location>
        <begin position="182"/>
        <end position="200"/>
    </location>
</feature>
<evidence type="ECO:0000256" key="6">
    <source>
        <dbReference type="SAM" id="Phobius"/>
    </source>
</evidence>
<feature type="transmembrane region" description="Helical" evidence="6">
    <location>
        <begin position="71"/>
        <end position="88"/>
    </location>
</feature>